<evidence type="ECO:0000256" key="11">
    <source>
        <dbReference type="HAMAP-Rule" id="MF_00004"/>
    </source>
</evidence>
<evidence type="ECO:0000313" key="14">
    <source>
        <dbReference type="Proteomes" id="UP000182063"/>
    </source>
</evidence>
<dbReference type="GO" id="GO:0006166">
    <property type="term" value="P:purine ribonucleoside salvage"/>
    <property type="evidence" value="ECO:0007669"/>
    <property type="project" value="UniProtKB-UniRule"/>
</dbReference>
<protein>
    <recommendedName>
        <fullName evidence="6 11">Adenine phosphoribosyltransferase</fullName>
        <shortName evidence="11">APRT</shortName>
        <ecNumber evidence="6 11">2.4.2.7</ecNumber>
    </recommendedName>
</protein>
<evidence type="ECO:0000256" key="7">
    <source>
        <dbReference type="ARBA" id="ARBA00022490"/>
    </source>
</evidence>
<evidence type="ECO:0000256" key="3">
    <source>
        <dbReference type="ARBA" id="ARBA00004659"/>
    </source>
</evidence>
<evidence type="ECO:0000259" key="12">
    <source>
        <dbReference type="Pfam" id="PF00156"/>
    </source>
</evidence>
<dbReference type="InterPro" id="IPR029057">
    <property type="entry name" value="PRTase-like"/>
</dbReference>
<comment type="function">
    <text evidence="11">Catalyzes a salvage reaction resulting in the formation of AMP, that is energically less costly than de novo synthesis.</text>
</comment>
<dbReference type="NCBIfam" id="TIGR01090">
    <property type="entry name" value="apt"/>
    <property type="match status" value="1"/>
</dbReference>
<evidence type="ECO:0000256" key="8">
    <source>
        <dbReference type="ARBA" id="ARBA00022676"/>
    </source>
</evidence>
<gene>
    <name evidence="11" type="primary">apt</name>
    <name evidence="13" type="ORF">BSL82_06535</name>
</gene>
<keyword evidence="9 11" id="KW-0808">Transferase</keyword>
<organism evidence="13 14">
    <name type="scientific">Tardibacter chloracetimidivorans</name>
    <dbReference type="NCBI Taxonomy" id="1921510"/>
    <lineage>
        <taxon>Bacteria</taxon>
        <taxon>Pseudomonadati</taxon>
        <taxon>Pseudomonadota</taxon>
        <taxon>Alphaproteobacteria</taxon>
        <taxon>Sphingomonadales</taxon>
        <taxon>Sphingomonadaceae</taxon>
        <taxon>Tardibacter</taxon>
    </lineage>
</organism>
<dbReference type="STRING" id="1921510.BSL82_06535"/>
<dbReference type="NCBIfam" id="NF002634">
    <property type="entry name" value="PRK02304.1-3"/>
    <property type="match status" value="1"/>
</dbReference>
<feature type="domain" description="Phosphoribosyltransferase" evidence="12">
    <location>
        <begin position="49"/>
        <end position="153"/>
    </location>
</feature>
<dbReference type="HAMAP" id="MF_00004">
    <property type="entry name" value="Aden_phosphoribosyltr"/>
    <property type="match status" value="1"/>
</dbReference>
<dbReference type="EMBL" id="CP018221">
    <property type="protein sequence ID" value="API59009.1"/>
    <property type="molecule type" value="Genomic_DNA"/>
</dbReference>
<evidence type="ECO:0000256" key="10">
    <source>
        <dbReference type="ARBA" id="ARBA00022726"/>
    </source>
</evidence>
<dbReference type="EC" id="2.4.2.7" evidence="6 11"/>
<dbReference type="Proteomes" id="UP000182063">
    <property type="component" value="Chromosome"/>
</dbReference>
<keyword evidence="10 11" id="KW-0660">Purine salvage</keyword>
<keyword evidence="14" id="KW-1185">Reference proteome</keyword>
<comment type="catalytic activity">
    <reaction evidence="1 11">
        <text>AMP + diphosphate = 5-phospho-alpha-D-ribose 1-diphosphate + adenine</text>
        <dbReference type="Rhea" id="RHEA:16609"/>
        <dbReference type="ChEBI" id="CHEBI:16708"/>
        <dbReference type="ChEBI" id="CHEBI:33019"/>
        <dbReference type="ChEBI" id="CHEBI:58017"/>
        <dbReference type="ChEBI" id="CHEBI:456215"/>
        <dbReference type="EC" id="2.4.2.7"/>
    </reaction>
</comment>
<dbReference type="OrthoDB" id="9803963at2"/>
<dbReference type="PANTHER" id="PTHR11776">
    <property type="entry name" value="ADENINE PHOSPHORIBOSYLTRANSFERASE"/>
    <property type="match status" value="1"/>
</dbReference>
<dbReference type="GO" id="GO:0006168">
    <property type="term" value="P:adenine salvage"/>
    <property type="evidence" value="ECO:0007669"/>
    <property type="project" value="InterPro"/>
</dbReference>
<dbReference type="GO" id="GO:0044209">
    <property type="term" value="P:AMP salvage"/>
    <property type="evidence" value="ECO:0007669"/>
    <property type="project" value="UniProtKB-UniRule"/>
</dbReference>
<evidence type="ECO:0000256" key="2">
    <source>
        <dbReference type="ARBA" id="ARBA00004496"/>
    </source>
</evidence>
<sequence>MQDNADLLALVRTIPDFPKPGIQFRDITTLIHNGWGLRTAIDRMATASAPYQPTLVAGIEARGFIFGAGIAHQLGLGFVPVRKSKKLPGAVIGIDYELEYGVDRLEIHNDVLGPDDRVLIIDDLIATGGTATATVNLIRMAGAKVSAACFLVDLPDLGGTDRLRAQEVPVETLLVFEGH</sequence>
<dbReference type="NCBIfam" id="NF002636">
    <property type="entry name" value="PRK02304.1-5"/>
    <property type="match status" value="1"/>
</dbReference>
<dbReference type="CDD" id="cd06223">
    <property type="entry name" value="PRTases_typeI"/>
    <property type="match status" value="1"/>
</dbReference>
<accession>A0A1L3ZTU4</accession>
<comment type="similarity">
    <text evidence="4 11">Belongs to the purine/pyrimidine phosphoribosyltransferase family.</text>
</comment>
<dbReference type="UniPathway" id="UPA00588">
    <property type="reaction ID" value="UER00646"/>
</dbReference>
<reference evidence="14" key="1">
    <citation type="submission" date="2016-11" db="EMBL/GenBank/DDBJ databases">
        <title>Complete Genome Sequence of alachlor-degrading Sphingomonas sp. strain JJ-A5.</title>
        <authorList>
            <person name="Lee H."/>
            <person name="Ka J.-O."/>
        </authorList>
    </citation>
    <scope>NUCLEOTIDE SEQUENCE [LARGE SCALE GENOMIC DNA]</scope>
    <source>
        <strain evidence="14">JJ-A5</strain>
    </source>
</reference>
<evidence type="ECO:0000313" key="13">
    <source>
        <dbReference type="EMBL" id="API59009.1"/>
    </source>
</evidence>
<comment type="pathway">
    <text evidence="3 11">Purine metabolism; AMP biosynthesis via salvage pathway; AMP from adenine: step 1/1.</text>
</comment>
<dbReference type="KEGG" id="sphj:BSL82_06535"/>
<dbReference type="FunFam" id="3.40.50.2020:FF:000021">
    <property type="entry name" value="Adenine phosphoribosyltransferase"/>
    <property type="match status" value="1"/>
</dbReference>
<dbReference type="InterPro" id="IPR005764">
    <property type="entry name" value="Ade_phspho_trans"/>
</dbReference>
<dbReference type="InterPro" id="IPR000836">
    <property type="entry name" value="PRTase_dom"/>
</dbReference>
<evidence type="ECO:0000256" key="1">
    <source>
        <dbReference type="ARBA" id="ARBA00000868"/>
    </source>
</evidence>
<comment type="subcellular location">
    <subcellularLocation>
        <location evidence="2 11">Cytoplasm</location>
    </subcellularLocation>
</comment>
<dbReference type="Pfam" id="PF00156">
    <property type="entry name" value="Pribosyltran"/>
    <property type="match status" value="1"/>
</dbReference>
<dbReference type="InterPro" id="IPR050120">
    <property type="entry name" value="Adenine_PRTase"/>
</dbReference>
<dbReference type="RefSeq" id="WP_072596561.1">
    <property type="nucleotide sequence ID" value="NZ_CP018221.1"/>
</dbReference>
<dbReference type="AlphaFoldDB" id="A0A1L3ZTU4"/>
<evidence type="ECO:0000256" key="9">
    <source>
        <dbReference type="ARBA" id="ARBA00022679"/>
    </source>
</evidence>
<name>A0A1L3ZTU4_9SPHN</name>
<keyword evidence="8 11" id="KW-0328">Glycosyltransferase</keyword>
<evidence type="ECO:0000256" key="4">
    <source>
        <dbReference type="ARBA" id="ARBA00008391"/>
    </source>
</evidence>
<dbReference type="GO" id="GO:0005737">
    <property type="term" value="C:cytoplasm"/>
    <property type="evidence" value="ECO:0007669"/>
    <property type="project" value="UniProtKB-SubCell"/>
</dbReference>
<evidence type="ECO:0000256" key="6">
    <source>
        <dbReference type="ARBA" id="ARBA00011893"/>
    </source>
</evidence>
<dbReference type="SUPFAM" id="SSF53271">
    <property type="entry name" value="PRTase-like"/>
    <property type="match status" value="1"/>
</dbReference>
<proteinExistence type="inferred from homology"/>
<comment type="subunit">
    <text evidence="5 11">Homodimer.</text>
</comment>
<dbReference type="Gene3D" id="3.40.50.2020">
    <property type="match status" value="1"/>
</dbReference>
<keyword evidence="7 11" id="KW-0963">Cytoplasm</keyword>
<evidence type="ECO:0000256" key="5">
    <source>
        <dbReference type="ARBA" id="ARBA00011738"/>
    </source>
</evidence>
<dbReference type="GO" id="GO:0003999">
    <property type="term" value="F:adenine phosphoribosyltransferase activity"/>
    <property type="evidence" value="ECO:0007669"/>
    <property type="project" value="UniProtKB-UniRule"/>
</dbReference>
<dbReference type="PANTHER" id="PTHR11776:SF7">
    <property type="entry name" value="PHOSPHORIBOSYLTRANSFERASE DOMAIN-CONTAINING PROTEIN"/>
    <property type="match status" value="1"/>
</dbReference>